<sequence>MNSLPMCTPEKIAIVLSCEQRLTDCQAKVSESHVFVNLAHFLAKERPVFAKVSQAIEMLFIFIMYFHSLTFFLRWHGYCPLIR</sequence>
<evidence type="ECO:0000313" key="2">
    <source>
        <dbReference type="EMBL" id="VFU18751.1"/>
    </source>
</evidence>
<evidence type="ECO:0000256" key="1">
    <source>
        <dbReference type="SAM" id="Phobius"/>
    </source>
</evidence>
<dbReference type="AlphaFoldDB" id="A0A485M724"/>
<reference evidence="2" key="1">
    <citation type="submission" date="2019-03" db="EMBL/GenBank/DDBJ databases">
        <authorList>
            <person name="Hao L."/>
        </authorList>
    </citation>
    <scope>NUCLEOTIDE SEQUENCE</scope>
</reference>
<keyword evidence="1" id="KW-0472">Membrane</keyword>
<keyword evidence="1" id="KW-0812">Transmembrane</keyword>
<protein>
    <submittedName>
        <fullName evidence="2">Uncharacterized protein</fullName>
    </submittedName>
</protein>
<dbReference type="EMBL" id="CAADRM010000157">
    <property type="protein sequence ID" value="VFU18751.1"/>
    <property type="molecule type" value="Genomic_DNA"/>
</dbReference>
<accession>A0A485M724</accession>
<keyword evidence="1" id="KW-1133">Transmembrane helix</keyword>
<proteinExistence type="predicted"/>
<gene>
    <name evidence="2" type="ORF">SCFA_890060</name>
</gene>
<feature type="transmembrane region" description="Helical" evidence="1">
    <location>
        <begin position="55"/>
        <end position="73"/>
    </location>
</feature>
<organism evidence="2">
    <name type="scientific">anaerobic digester metagenome</name>
    <dbReference type="NCBI Taxonomy" id="1263854"/>
    <lineage>
        <taxon>unclassified sequences</taxon>
        <taxon>metagenomes</taxon>
        <taxon>ecological metagenomes</taxon>
    </lineage>
</organism>
<name>A0A485M724_9ZZZZ</name>